<evidence type="ECO:0000313" key="3">
    <source>
        <dbReference type="Proteomes" id="UP001305414"/>
    </source>
</evidence>
<name>A0AAN7V2H5_9PEZI</name>
<keyword evidence="1" id="KW-0812">Transmembrane</keyword>
<sequence length="333" mass="36420">MARPRTPTFPLTQSGQHVDTTSIADGNLPSSTPVSLATTLDVPDDNLRDINNKSVFSIEPVSAPRLPIKESLGLSGSLTVIGGSIVALGLLSFLMFLWFGHGGRESANATWVWRQIALRGWMTQSITLASLGLRFTISMQSAVCTSMLAALVLERKLTPKPNVAWFSIIRSTNDGPLKMVRMMLSSKTLVRSVEFWLLFLLAVTTLGLQFASTILLSDIVDSAIVSDMDQTQMPDLFDPSGADLSVINWLFGAMKPVYGIFGELDVDYNVLPDARGLSQTGLVQRAFLPLDRPNDRVSTRYFKGNAIVMSSKTACMRPRIYVSRNQGSLISDI</sequence>
<feature type="transmembrane region" description="Helical" evidence="1">
    <location>
        <begin position="195"/>
        <end position="216"/>
    </location>
</feature>
<gene>
    <name evidence="2" type="ORF">RRF57_013138</name>
</gene>
<feature type="transmembrane region" description="Helical" evidence="1">
    <location>
        <begin position="72"/>
        <end position="99"/>
    </location>
</feature>
<proteinExistence type="predicted"/>
<organism evidence="2 3">
    <name type="scientific">Xylaria bambusicola</name>
    <dbReference type="NCBI Taxonomy" id="326684"/>
    <lineage>
        <taxon>Eukaryota</taxon>
        <taxon>Fungi</taxon>
        <taxon>Dikarya</taxon>
        <taxon>Ascomycota</taxon>
        <taxon>Pezizomycotina</taxon>
        <taxon>Sordariomycetes</taxon>
        <taxon>Xylariomycetidae</taxon>
        <taxon>Xylariales</taxon>
        <taxon>Xylariaceae</taxon>
        <taxon>Xylaria</taxon>
    </lineage>
</organism>
<keyword evidence="1" id="KW-0472">Membrane</keyword>
<keyword evidence="3" id="KW-1185">Reference proteome</keyword>
<accession>A0AAN7V2H5</accession>
<evidence type="ECO:0000313" key="2">
    <source>
        <dbReference type="EMBL" id="KAK5637426.1"/>
    </source>
</evidence>
<dbReference type="EMBL" id="JAWHQM010000116">
    <property type="protein sequence ID" value="KAK5637426.1"/>
    <property type="molecule type" value="Genomic_DNA"/>
</dbReference>
<protein>
    <submittedName>
        <fullName evidence="2">Uncharacterized protein</fullName>
    </submittedName>
</protein>
<dbReference type="AlphaFoldDB" id="A0AAN7V2H5"/>
<dbReference type="Proteomes" id="UP001305414">
    <property type="component" value="Unassembled WGS sequence"/>
</dbReference>
<evidence type="ECO:0000256" key="1">
    <source>
        <dbReference type="SAM" id="Phobius"/>
    </source>
</evidence>
<comment type="caution">
    <text evidence="2">The sequence shown here is derived from an EMBL/GenBank/DDBJ whole genome shotgun (WGS) entry which is preliminary data.</text>
</comment>
<keyword evidence="1" id="KW-1133">Transmembrane helix</keyword>
<reference evidence="2 3" key="1">
    <citation type="submission" date="2023-10" db="EMBL/GenBank/DDBJ databases">
        <title>Draft genome sequence of Xylaria bambusicola isolate GMP-LS, the root and basal stem rot pathogen of sugarcane in Indonesia.</title>
        <authorList>
            <person name="Selvaraj P."/>
            <person name="Muralishankar V."/>
            <person name="Muruganantham S."/>
            <person name="Sp S."/>
            <person name="Haryani S."/>
            <person name="Lau K.J.X."/>
            <person name="Naqvi N.I."/>
        </authorList>
    </citation>
    <scope>NUCLEOTIDE SEQUENCE [LARGE SCALE GENOMIC DNA]</scope>
    <source>
        <strain evidence="2">GMP-LS</strain>
    </source>
</reference>